<reference evidence="7" key="1">
    <citation type="submission" date="2015-01" db="EMBL/GenBank/DDBJ databases">
        <authorList>
            <person name="Xiang T."/>
            <person name="Song Y."/>
            <person name="Huang L."/>
            <person name="Wang B."/>
            <person name="Wu P."/>
        </authorList>
    </citation>
    <scope>NUCLEOTIDE SEQUENCE [LARGE SCALE GENOMIC DNA]</scope>
    <source>
        <strain evidence="7">V1</strain>
    </source>
</reference>
<proteinExistence type="inferred from homology"/>
<dbReference type="InterPro" id="IPR051446">
    <property type="entry name" value="HTH_trans_reg/aminotransferase"/>
</dbReference>
<keyword evidence="8" id="KW-0808">Transferase</keyword>
<sequence>MKKPLYVELYEEFKEKIQEGTLPADSKLPSKRSLARERVISINSVENAYNLLIDEGYVESQERRGYFVANLDLLLSVPAANESAEEKKPVDFCFDFSYQGVGDFPFGIWKKLTGEVLSKEKKSLLFRGQRQGDEALRASIVEYLYHSRGIRGKKENIIISAGTEYLFQILFGLWENAHFGIEDPGFERWSMMFEANRISYVPLPMDTEGIHRKDVEAAGITVLCITPSHQFPTGKIMSMRRRLELLDWAKQKHAWIIEDDYDGEFKYQGRPIPALKSIDVHDKVVYMGTFSNTLSPSFRLSYMLLPDEMTEQYHKKAAYAFCPVPILIQKTLDLFIRRGYFIRHVNRMRKLYKEKRETLLYAVQKHAHMRVEGSEAGLHTLLEWEGEKGEEELVRLARNAGILIHGISNYCIAVKPERPTVILGFAGLSHENIAAGIDALAKAWE</sequence>
<dbReference type="InterPro" id="IPR036390">
    <property type="entry name" value="WH_DNA-bd_sf"/>
</dbReference>
<dbReference type="OrthoDB" id="9802328at2"/>
<dbReference type="GO" id="GO:0003700">
    <property type="term" value="F:DNA-binding transcription factor activity"/>
    <property type="evidence" value="ECO:0007669"/>
    <property type="project" value="InterPro"/>
</dbReference>
<dbReference type="SUPFAM" id="SSF46785">
    <property type="entry name" value="Winged helix' DNA-binding domain"/>
    <property type="match status" value="1"/>
</dbReference>
<dbReference type="AlphaFoldDB" id="A0A0B7GYQ9"/>
<dbReference type="Proteomes" id="UP000042527">
    <property type="component" value="Unassembled WGS sequence"/>
</dbReference>
<dbReference type="PANTHER" id="PTHR46577:SF1">
    <property type="entry name" value="HTH-TYPE TRANSCRIPTIONAL REGULATORY PROTEIN GABR"/>
    <property type="match status" value="1"/>
</dbReference>
<dbReference type="Gene3D" id="1.10.10.10">
    <property type="entry name" value="Winged helix-like DNA-binding domain superfamily/Winged helix DNA-binding domain"/>
    <property type="match status" value="1"/>
</dbReference>
<evidence type="ECO:0000313" key="8">
    <source>
        <dbReference type="EMBL" id="QEJ99114.1"/>
    </source>
</evidence>
<dbReference type="EMBL" id="CDNC01000020">
    <property type="protein sequence ID" value="CEM62065.1"/>
    <property type="molecule type" value="Genomic_DNA"/>
</dbReference>
<reference evidence="9" key="2">
    <citation type="submission" date="2015-01" db="EMBL/GenBank/DDBJ databases">
        <authorList>
            <person name="Manzoor Shahid"/>
            <person name="Zubair Saima"/>
        </authorList>
    </citation>
    <scope>NUCLEOTIDE SEQUENCE [LARGE SCALE GENOMIC DNA]</scope>
    <source>
        <strain evidence="9">V1</strain>
    </source>
</reference>
<dbReference type="InterPro" id="IPR004839">
    <property type="entry name" value="Aminotransferase_I/II_large"/>
</dbReference>
<evidence type="ECO:0000313" key="10">
    <source>
        <dbReference type="Proteomes" id="UP000323594"/>
    </source>
</evidence>
<dbReference type="InterPro" id="IPR015424">
    <property type="entry name" value="PyrdxlP-dep_Trfase"/>
</dbReference>
<dbReference type="PANTHER" id="PTHR46577">
    <property type="entry name" value="HTH-TYPE TRANSCRIPTIONAL REGULATORY PROTEIN GABR"/>
    <property type="match status" value="1"/>
</dbReference>
<dbReference type="InterPro" id="IPR036388">
    <property type="entry name" value="WH-like_DNA-bd_sf"/>
</dbReference>
<dbReference type="SUPFAM" id="SSF53383">
    <property type="entry name" value="PLP-dependent transferases"/>
    <property type="match status" value="1"/>
</dbReference>
<gene>
    <name evidence="7" type="primary">ydeL</name>
    <name evidence="8" type="ORF">FUT82_14685</name>
    <name evidence="7" type="ORF">TPHV1_270022</name>
</gene>
<keyword evidence="2" id="KW-0663">Pyridoxal phosphate</keyword>
<dbReference type="GO" id="GO:0030170">
    <property type="term" value="F:pyridoxal phosphate binding"/>
    <property type="evidence" value="ECO:0007669"/>
    <property type="project" value="InterPro"/>
</dbReference>
<evidence type="ECO:0000256" key="3">
    <source>
        <dbReference type="ARBA" id="ARBA00023015"/>
    </source>
</evidence>
<feature type="domain" description="HTH gntR-type" evidence="6">
    <location>
        <begin position="3"/>
        <end position="71"/>
    </location>
</feature>
<dbReference type="Gene3D" id="3.40.640.10">
    <property type="entry name" value="Type I PLP-dependent aspartate aminotransferase-like (Major domain)"/>
    <property type="match status" value="1"/>
</dbReference>
<accession>A0A0B7GYQ9</accession>
<keyword evidence="9" id="KW-1185">Reference proteome</keyword>
<dbReference type="SMART" id="SM00345">
    <property type="entry name" value="HTH_GNTR"/>
    <property type="match status" value="1"/>
</dbReference>
<organism evidence="7 9">
    <name type="scientific">Treponema phagedenis</name>
    <dbReference type="NCBI Taxonomy" id="162"/>
    <lineage>
        <taxon>Bacteria</taxon>
        <taxon>Pseudomonadati</taxon>
        <taxon>Spirochaetota</taxon>
        <taxon>Spirochaetia</taxon>
        <taxon>Spirochaetales</taxon>
        <taxon>Treponemataceae</taxon>
        <taxon>Treponema</taxon>
    </lineage>
</organism>
<evidence type="ECO:0000256" key="4">
    <source>
        <dbReference type="ARBA" id="ARBA00023125"/>
    </source>
</evidence>
<dbReference type="EMBL" id="CP042817">
    <property type="protein sequence ID" value="QEJ99114.1"/>
    <property type="molecule type" value="Genomic_DNA"/>
</dbReference>
<comment type="similarity">
    <text evidence="1">In the C-terminal section; belongs to the class-I pyridoxal-phosphate-dependent aminotransferase family.</text>
</comment>
<protein>
    <submittedName>
        <fullName evidence="8">PLP-dependent aminotransferase family protein</fullName>
    </submittedName>
    <submittedName>
        <fullName evidence="7">Uncharacterized HTH-type transcriptional regulator YdeL</fullName>
    </submittedName>
</protein>
<evidence type="ECO:0000256" key="2">
    <source>
        <dbReference type="ARBA" id="ARBA00022898"/>
    </source>
</evidence>
<evidence type="ECO:0000313" key="7">
    <source>
        <dbReference type="EMBL" id="CEM62065.1"/>
    </source>
</evidence>
<dbReference type="InterPro" id="IPR000524">
    <property type="entry name" value="Tscrpt_reg_HTH_GntR"/>
</dbReference>
<dbReference type="GO" id="GO:0003677">
    <property type="term" value="F:DNA binding"/>
    <property type="evidence" value="ECO:0007669"/>
    <property type="project" value="UniProtKB-KW"/>
</dbReference>
<dbReference type="RefSeq" id="WP_024752128.1">
    <property type="nucleotide sequence ID" value="NZ_CDNC01000020.1"/>
</dbReference>
<evidence type="ECO:0000313" key="9">
    <source>
        <dbReference type="Proteomes" id="UP000042527"/>
    </source>
</evidence>
<keyword evidence="4" id="KW-0238">DNA-binding</keyword>
<dbReference type="Pfam" id="PF00155">
    <property type="entry name" value="Aminotran_1_2"/>
    <property type="match status" value="1"/>
</dbReference>
<keyword evidence="5" id="KW-0804">Transcription</keyword>
<dbReference type="CDD" id="cd07377">
    <property type="entry name" value="WHTH_GntR"/>
    <property type="match status" value="1"/>
</dbReference>
<dbReference type="CDD" id="cd00609">
    <property type="entry name" value="AAT_like"/>
    <property type="match status" value="1"/>
</dbReference>
<evidence type="ECO:0000256" key="1">
    <source>
        <dbReference type="ARBA" id="ARBA00005384"/>
    </source>
</evidence>
<dbReference type="GeneID" id="57752237"/>
<keyword evidence="3" id="KW-0805">Transcription regulation</keyword>
<dbReference type="PROSITE" id="PS50949">
    <property type="entry name" value="HTH_GNTR"/>
    <property type="match status" value="1"/>
</dbReference>
<evidence type="ECO:0000259" key="6">
    <source>
        <dbReference type="PROSITE" id="PS50949"/>
    </source>
</evidence>
<reference evidence="8 10" key="3">
    <citation type="submission" date="2019-08" db="EMBL/GenBank/DDBJ databases">
        <authorList>
            <person name="Kuhnert P."/>
        </authorList>
    </citation>
    <scope>NUCLEOTIDE SEQUENCE [LARGE SCALE GENOMIC DNA]</scope>
    <source>
        <strain evidence="8 10">B36.5</strain>
    </source>
</reference>
<name>A0A0B7GYQ9_TREPH</name>
<dbReference type="Pfam" id="PF00392">
    <property type="entry name" value="GntR"/>
    <property type="match status" value="1"/>
</dbReference>
<dbReference type="Proteomes" id="UP000323594">
    <property type="component" value="Chromosome"/>
</dbReference>
<keyword evidence="8" id="KW-0032">Aminotransferase</keyword>
<dbReference type="GO" id="GO:0008483">
    <property type="term" value="F:transaminase activity"/>
    <property type="evidence" value="ECO:0007669"/>
    <property type="project" value="UniProtKB-KW"/>
</dbReference>
<dbReference type="InterPro" id="IPR015421">
    <property type="entry name" value="PyrdxlP-dep_Trfase_major"/>
</dbReference>
<evidence type="ECO:0000256" key="5">
    <source>
        <dbReference type="ARBA" id="ARBA00023163"/>
    </source>
</evidence>